<dbReference type="OrthoDB" id="368509at2"/>
<dbReference type="HOGENOM" id="CLU_184976_0_0_12"/>
<gene>
    <name evidence="1" type="ordered locus">Spica_0592</name>
</gene>
<reference evidence="2" key="1">
    <citation type="journal article" date="2013" name="Stand. Genomic Sci.">
        <title>Genome sequence of the thermophilic fresh-water bacterium Spirochaeta caldaria type strain (H1(T)), reclassification of Spirochaeta caldaria, Spirochaeta stenostrepta, and Spirochaeta zuelzerae in the genus Treponema as Treponema caldaria comb. nov., Treponema stenostrepta comb. nov., and Treponema zuelzerae comb. nov., and emendation of the genus Treponema.</title>
        <authorList>
            <person name="Abt B."/>
            <person name="Goker M."/>
            <person name="Scheuner C."/>
            <person name="Han C."/>
            <person name="Lu M."/>
            <person name="Misra M."/>
            <person name="Lapidus A."/>
            <person name="Nolan M."/>
            <person name="Lucas S."/>
            <person name="Hammon N."/>
            <person name="Deshpande S."/>
            <person name="Cheng J.F."/>
            <person name="Tapia R."/>
            <person name="Goodwin L.A."/>
            <person name="Pitluck S."/>
            <person name="Liolios K."/>
            <person name="Pagani I."/>
            <person name="Ivanova N."/>
            <person name="Mavromatis K."/>
            <person name="Mikhailova N."/>
            <person name="Huntemann M."/>
            <person name="Pati A."/>
            <person name="Chen A."/>
            <person name="Palaniappan K."/>
            <person name="Land M."/>
            <person name="Hauser L."/>
            <person name="Jeffries C.D."/>
            <person name="Rohde M."/>
            <person name="Spring S."/>
            <person name="Gronow S."/>
            <person name="Detter J.C."/>
            <person name="Bristow J."/>
            <person name="Eisen J.A."/>
            <person name="Markowitz V."/>
            <person name="Hugenholtz P."/>
            <person name="Kyrpides N.C."/>
            <person name="Woyke T."/>
            <person name="Klenk H.P."/>
        </authorList>
    </citation>
    <scope>NUCLEOTIDE SEQUENCE</scope>
    <source>
        <strain evidence="2">ATCC 51460 / DSM 7334 / H1</strain>
    </source>
</reference>
<evidence type="ECO:0000313" key="1">
    <source>
        <dbReference type="EMBL" id="AEJ18750.1"/>
    </source>
</evidence>
<evidence type="ECO:0000313" key="2">
    <source>
        <dbReference type="Proteomes" id="UP000000503"/>
    </source>
</evidence>
<dbReference type="RefSeq" id="WP_013968062.1">
    <property type="nucleotide sequence ID" value="NC_015732.1"/>
</dbReference>
<keyword evidence="2" id="KW-1185">Reference proteome</keyword>
<dbReference type="eggNOG" id="COG0614">
    <property type="taxonomic scope" value="Bacteria"/>
</dbReference>
<dbReference type="Gene3D" id="1.20.58.2180">
    <property type="match status" value="1"/>
</dbReference>
<dbReference type="Gene3D" id="3.40.50.1980">
    <property type="entry name" value="Nitrogenase molybdenum iron protein domain"/>
    <property type="match status" value="1"/>
</dbReference>
<proteinExistence type="predicted"/>
<dbReference type="KEGG" id="scd:Spica_0592"/>
<protein>
    <submittedName>
        <fullName evidence="1">Periplasmic binding protein</fullName>
    </submittedName>
</protein>
<name>F8F1A6_GRAC1</name>
<dbReference type="Proteomes" id="UP000000503">
    <property type="component" value="Chromosome"/>
</dbReference>
<sequence>MWRIWPTRAVRQGKLYDIPAAPYNWIARHPSINRLPGFYWLAHLAYPDLISRQYLEKRVREFYALFYHTSLGDGNMKRFIR</sequence>
<organism evidence="1 2">
    <name type="scientific">Gracilinema caldarium (strain ATCC 51460 / DSM 7334 / H1)</name>
    <name type="common">Treponema caldarium</name>
    <dbReference type="NCBI Taxonomy" id="744872"/>
    <lineage>
        <taxon>Bacteria</taxon>
        <taxon>Pseudomonadati</taxon>
        <taxon>Spirochaetota</taxon>
        <taxon>Spirochaetia</taxon>
        <taxon>Spirochaetales</taxon>
        <taxon>Breznakiellaceae</taxon>
        <taxon>Gracilinema</taxon>
    </lineage>
</organism>
<dbReference type="AlphaFoldDB" id="F8F1A6"/>
<accession>F8F1A6</accession>
<dbReference type="STRING" id="744872.Spica_0592"/>
<dbReference type="SUPFAM" id="SSF53807">
    <property type="entry name" value="Helical backbone' metal receptor"/>
    <property type="match status" value="1"/>
</dbReference>
<dbReference type="EMBL" id="CP002868">
    <property type="protein sequence ID" value="AEJ18750.1"/>
    <property type="molecule type" value="Genomic_DNA"/>
</dbReference>